<dbReference type="SUPFAM" id="SSF161098">
    <property type="entry name" value="MetI-like"/>
    <property type="match status" value="1"/>
</dbReference>
<evidence type="ECO:0000256" key="1">
    <source>
        <dbReference type="ARBA" id="ARBA00004651"/>
    </source>
</evidence>
<keyword evidence="10" id="KW-1185">Reference proteome</keyword>
<name>A0A1C3VPI9_9HYPH</name>
<sequence>MTTISREFIRRTQKRSSRSIRTGPLLAPAVSLLLAWMIVPLALTLWFSMQYYNLLDPLSAGFAGLDNYSYLLTDDGLMAAIFRTLVILFAVLALSIGFGVVFALLFDVEFAGRGVARLLIIAPFFVMPTVTALIWKNLLMHPVNGLFAYLAKLVGLTPIDWFVQIPMTSIIIIVAWQWIPFATLILMTAMQSLDREQMEAARLDGSKGWSTFKHIILPHLLRPISVVVMIETIFLLAVFAEIQVTTTGGPGTATTTLTYFIYNKALLQWDVGAASAGGVFAIILANVVAAFLIRTVARNLDN</sequence>
<dbReference type="RefSeq" id="WP_075854924.1">
    <property type="nucleotide sequence ID" value="NZ_FMAC01000007.1"/>
</dbReference>
<protein>
    <submittedName>
        <fullName evidence="9">Sorbitol/mannitol transport system permease protein</fullName>
    </submittedName>
</protein>
<accession>A0A1C3VPI9</accession>
<dbReference type="GO" id="GO:0055085">
    <property type="term" value="P:transmembrane transport"/>
    <property type="evidence" value="ECO:0007669"/>
    <property type="project" value="InterPro"/>
</dbReference>
<feature type="transmembrane region" description="Helical" evidence="7">
    <location>
        <begin position="25"/>
        <end position="49"/>
    </location>
</feature>
<feature type="transmembrane region" description="Helical" evidence="7">
    <location>
        <begin position="80"/>
        <end position="106"/>
    </location>
</feature>
<dbReference type="InterPro" id="IPR000515">
    <property type="entry name" value="MetI-like"/>
</dbReference>
<evidence type="ECO:0000256" key="3">
    <source>
        <dbReference type="ARBA" id="ARBA00022475"/>
    </source>
</evidence>
<evidence type="ECO:0000256" key="4">
    <source>
        <dbReference type="ARBA" id="ARBA00022692"/>
    </source>
</evidence>
<dbReference type="EMBL" id="FMAC01000007">
    <property type="protein sequence ID" value="SCB29691.1"/>
    <property type="molecule type" value="Genomic_DNA"/>
</dbReference>
<proteinExistence type="inferred from homology"/>
<dbReference type="PANTHER" id="PTHR43005:SF2">
    <property type="entry name" value="INTEGRAL MEMBRANE SUGAR TRANSPORT PROTEIN"/>
    <property type="match status" value="1"/>
</dbReference>
<evidence type="ECO:0000256" key="6">
    <source>
        <dbReference type="ARBA" id="ARBA00023136"/>
    </source>
</evidence>
<organism evidence="9 10">
    <name type="scientific">Rhizobium hainanense</name>
    <dbReference type="NCBI Taxonomy" id="52131"/>
    <lineage>
        <taxon>Bacteria</taxon>
        <taxon>Pseudomonadati</taxon>
        <taxon>Pseudomonadota</taxon>
        <taxon>Alphaproteobacteria</taxon>
        <taxon>Hyphomicrobiales</taxon>
        <taxon>Rhizobiaceae</taxon>
        <taxon>Rhizobium/Agrobacterium group</taxon>
        <taxon>Rhizobium</taxon>
    </lineage>
</organism>
<keyword evidence="3" id="KW-1003">Cell membrane</keyword>
<feature type="transmembrane region" description="Helical" evidence="7">
    <location>
        <begin position="118"/>
        <end position="135"/>
    </location>
</feature>
<comment type="subcellular location">
    <subcellularLocation>
        <location evidence="1 7">Cell membrane</location>
        <topology evidence="1 7">Multi-pass membrane protein</topology>
    </subcellularLocation>
</comment>
<keyword evidence="5 7" id="KW-1133">Transmembrane helix</keyword>
<dbReference type="PANTHER" id="PTHR43005">
    <property type="entry name" value="BLR7065 PROTEIN"/>
    <property type="match status" value="1"/>
</dbReference>
<evidence type="ECO:0000256" key="2">
    <source>
        <dbReference type="ARBA" id="ARBA00022448"/>
    </source>
</evidence>
<dbReference type="OrthoDB" id="5812615at2"/>
<evidence type="ECO:0000256" key="5">
    <source>
        <dbReference type="ARBA" id="ARBA00022989"/>
    </source>
</evidence>
<dbReference type="InterPro" id="IPR035906">
    <property type="entry name" value="MetI-like_sf"/>
</dbReference>
<dbReference type="PROSITE" id="PS50928">
    <property type="entry name" value="ABC_TM1"/>
    <property type="match status" value="1"/>
</dbReference>
<evidence type="ECO:0000313" key="10">
    <source>
        <dbReference type="Proteomes" id="UP000186228"/>
    </source>
</evidence>
<keyword evidence="6 7" id="KW-0472">Membrane</keyword>
<dbReference type="AlphaFoldDB" id="A0A1C3VPI9"/>
<comment type="similarity">
    <text evidence="7">Belongs to the binding-protein-dependent transport system permease family.</text>
</comment>
<gene>
    <name evidence="9" type="ORF">GA0061100_107147</name>
</gene>
<evidence type="ECO:0000256" key="7">
    <source>
        <dbReference type="RuleBase" id="RU363032"/>
    </source>
</evidence>
<feature type="transmembrane region" description="Helical" evidence="7">
    <location>
        <begin position="220"/>
        <end position="240"/>
    </location>
</feature>
<dbReference type="STRING" id="52131.GA0061100_107147"/>
<keyword evidence="2 7" id="KW-0813">Transport</keyword>
<dbReference type="Gene3D" id="1.10.3720.10">
    <property type="entry name" value="MetI-like"/>
    <property type="match status" value="1"/>
</dbReference>
<evidence type="ECO:0000259" key="8">
    <source>
        <dbReference type="PROSITE" id="PS50928"/>
    </source>
</evidence>
<dbReference type="GO" id="GO:0005886">
    <property type="term" value="C:plasma membrane"/>
    <property type="evidence" value="ECO:0007669"/>
    <property type="project" value="UniProtKB-SubCell"/>
</dbReference>
<dbReference type="Proteomes" id="UP000186228">
    <property type="component" value="Unassembled WGS sequence"/>
</dbReference>
<feature type="transmembrane region" description="Helical" evidence="7">
    <location>
        <begin position="161"/>
        <end position="187"/>
    </location>
</feature>
<feature type="domain" description="ABC transmembrane type-1" evidence="8">
    <location>
        <begin position="81"/>
        <end position="292"/>
    </location>
</feature>
<keyword evidence="4 7" id="KW-0812">Transmembrane</keyword>
<evidence type="ECO:0000313" key="9">
    <source>
        <dbReference type="EMBL" id="SCB29691.1"/>
    </source>
</evidence>
<dbReference type="Pfam" id="PF00528">
    <property type="entry name" value="BPD_transp_1"/>
    <property type="match status" value="1"/>
</dbReference>
<feature type="transmembrane region" description="Helical" evidence="7">
    <location>
        <begin position="271"/>
        <end position="293"/>
    </location>
</feature>
<dbReference type="CDD" id="cd06261">
    <property type="entry name" value="TM_PBP2"/>
    <property type="match status" value="1"/>
</dbReference>
<reference evidence="10" key="1">
    <citation type="submission" date="2016-08" db="EMBL/GenBank/DDBJ databases">
        <authorList>
            <person name="Varghese N."/>
            <person name="Submissions Spin"/>
        </authorList>
    </citation>
    <scope>NUCLEOTIDE SEQUENCE [LARGE SCALE GENOMIC DNA]</scope>
    <source>
        <strain evidence="10">CCBAU 57015</strain>
    </source>
</reference>